<evidence type="ECO:0000256" key="6">
    <source>
        <dbReference type="ARBA" id="ARBA00022927"/>
    </source>
</evidence>
<keyword evidence="6" id="KW-0653">Protein transport</keyword>
<feature type="transmembrane region" description="Helical" evidence="9">
    <location>
        <begin position="1033"/>
        <end position="1057"/>
    </location>
</feature>
<feature type="transmembrane region" description="Helical" evidence="9">
    <location>
        <begin position="766"/>
        <end position="785"/>
    </location>
</feature>
<dbReference type="EMBL" id="CAADRP010000224">
    <property type="protein sequence ID" value="VFU25028.1"/>
    <property type="molecule type" value="Genomic_DNA"/>
</dbReference>
<accession>A0A6N2K9D3</accession>
<feature type="transmembrane region" description="Helical" evidence="9">
    <location>
        <begin position="958"/>
        <end position="983"/>
    </location>
</feature>
<evidence type="ECO:0000256" key="7">
    <source>
        <dbReference type="ARBA" id="ARBA00022989"/>
    </source>
</evidence>
<feature type="transmembrane region" description="Helical" evidence="9">
    <location>
        <begin position="425"/>
        <end position="445"/>
    </location>
</feature>
<organism evidence="10">
    <name type="scientific">Salix viminalis</name>
    <name type="common">Common osier</name>
    <name type="synonym">Basket willow</name>
    <dbReference type="NCBI Taxonomy" id="40686"/>
    <lineage>
        <taxon>Eukaryota</taxon>
        <taxon>Viridiplantae</taxon>
        <taxon>Streptophyta</taxon>
        <taxon>Embryophyta</taxon>
        <taxon>Tracheophyta</taxon>
        <taxon>Spermatophyta</taxon>
        <taxon>Magnoliopsida</taxon>
        <taxon>eudicotyledons</taxon>
        <taxon>Gunneridae</taxon>
        <taxon>Pentapetalae</taxon>
        <taxon>rosids</taxon>
        <taxon>fabids</taxon>
        <taxon>Malpighiales</taxon>
        <taxon>Salicaceae</taxon>
        <taxon>Saliceae</taxon>
        <taxon>Salix</taxon>
    </lineage>
</organism>
<dbReference type="NCBIfam" id="TIGR00728">
    <property type="entry name" value="OPT_sfam"/>
    <property type="match status" value="4"/>
</dbReference>
<keyword evidence="5" id="KW-0571">Peptide transport</keyword>
<evidence type="ECO:0000256" key="9">
    <source>
        <dbReference type="SAM" id="Phobius"/>
    </source>
</evidence>
<evidence type="ECO:0000256" key="5">
    <source>
        <dbReference type="ARBA" id="ARBA00022856"/>
    </source>
</evidence>
<gene>
    <name evidence="10" type="ORF">SVIM_LOCUS53902</name>
</gene>
<dbReference type="Pfam" id="PF03169">
    <property type="entry name" value="OPT"/>
    <property type="match status" value="3"/>
</dbReference>
<evidence type="ECO:0000256" key="1">
    <source>
        <dbReference type="ARBA" id="ARBA00004141"/>
    </source>
</evidence>
<keyword evidence="7 9" id="KW-1133">Transmembrane helix</keyword>
<protein>
    <submittedName>
        <fullName evidence="10">Uncharacterized protein</fullName>
    </submittedName>
</protein>
<feature type="transmembrane region" description="Helical" evidence="9">
    <location>
        <begin position="1147"/>
        <end position="1169"/>
    </location>
</feature>
<dbReference type="GO" id="GO:0035673">
    <property type="term" value="F:oligopeptide transmembrane transporter activity"/>
    <property type="evidence" value="ECO:0007669"/>
    <property type="project" value="InterPro"/>
</dbReference>
<feature type="transmembrane region" description="Helical" evidence="9">
    <location>
        <begin position="221"/>
        <end position="241"/>
    </location>
</feature>
<proteinExistence type="inferred from homology"/>
<reference evidence="10" key="1">
    <citation type="submission" date="2019-03" db="EMBL/GenBank/DDBJ databases">
        <authorList>
            <person name="Mank J."/>
            <person name="Almeida P."/>
        </authorList>
    </citation>
    <scope>NUCLEOTIDE SEQUENCE</scope>
    <source>
        <strain evidence="10">78183</strain>
    </source>
</reference>
<feature type="transmembrane region" description="Helical" evidence="9">
    <location>
        <begin position="827"/>
        <end position="845"/>
    </location>
</feature>
<name>A0A6N2K9D3_SALVM</name>
<dbReference type="InterPro" id="IPR004813">
    <property type="entry name" value="OPT"/>
</dbReference>
<dbReference type="PANTHER" id="PTHR22601">
    <property type="entry name" value="ISP4 LIKE PROTEIN"/>
    <property type="match status" value="1"/>
</dbReference>
<feature type="transmembrane region" description="Helical" evidence="9">
    <location>
        <begin position="475"/>
        <end position="497"/>
    </location>
</feature>
<sequence>MAEISEIKGAMEIEADHEECPIKQVELTVPKTDDPQHLMWVLGLGSCIILSFVNQFFWYRSQPLTVTSISAQIAVVPLGHLMAKKLSTRKFFEGTRWEFTLNPGPFNIKEHVLITIFANSGAGTVYAAHILTSVKIYYQRKLTFIPALFIMITTQQSKCWQLTRGSLSNSAHDLAWAGIFRKYLVEPGEMWWPSNLVQVSLFRALHEREKRPKGGTTRTQYFLLVMICSFAYYILPGYLFTMLSSFSWICWLGSKSVLVQQLGSGLSGFGIGAVGFDWATISSYLGSPLASPWFATANVAVGFFLIMYVMTPLCYWLNVYNAKNFPLYSNGLYTATGQEYKILEIINSKFHLDRDAYAKHGAVHMSTFFAMTYGLGFATLSATVVHVLLFSGSSHVVVSLSILVANIAAIIFACEYYNAALQLRWWGVLLACAIAFFFTLPIGIISATTNQQPGLNVITEYIIGYLYPERPVANMCFKVVGTVVAVFVYLGTAWWMMDAVPNLCAADNGPWRCPQDSVFFNASVIWGLVGPRRIFGNLGEYGNVNWFFLGGAVAPLVVWIFHRAFPSKTWIGLIHMPIMLGSTAMMPPASAVNYTSWIIVGFLSGYVLFRHRTEWWKRYNYVLSGGLDAGTAFMTLLIFFGLGFWNVGLLWWGSNPDNQEGCPLASCPTAKGIVVDGCPRIILKLNPFFDHSLSASLEIMGGANEVQAMEMEDEEKCAVRQVDLTVLKTDDPTLPVLTFRMWVLGLGSCILLSFVNQFFWYRTQPMFISSISAQIAVVPLGHLMAKKLTTRKFFEGTSWEFTMNPGPFNIKEHVLITIFANSGAGTVYATHILTAVLGFGWAGLFRRYLVEPGEMWWPSNLVQVSLFRALHEKEKRLKGYTTRTQFFLLVIVCSFAYYILPGYLFTMLTSFSWVCWLGSKSVLVQQLGSGMQGLGIGAVGFDWATVSAYLGSPLASPWFATANVAVGFSLIMYVMTPICYWLNVYNAKNFPLYSNELFTERGEEYDILKIINSKFHLDRDAYSKFGPIHMSTFFSMTYGLGFATLSATVMHVLLFNGRLMKKYKSVPTWWFYIILVINIAAIIFACEYYKESLQLPWWGVLLACAIAFFFTLPIGIISATTNQQPGLNIITEYIIGYMYPERPVANMCFKVVGTVVSVLVYLGTAWWMMDAIPNLCSQDNGPWKCPMDRVFFDASVIWGLVGPRRIFGNLGEYGGVNWFFLGGAVAPLVVWVFHKAFPRKEWIGLIHMPVLLGATSMMPPASAVNYTSWILVGFLSGYVLFRHRTEWWKRYNYVLSGGLDAGTAFMTLLIFFALGYWDVGLTWWGSNSSNPEGCLLASCPTAKGIVVDGCPAH</sequence>
<feature type="transmembrane region" description="Helical" evidence="9">
    <location>
        <begin position="38"/>
        <end position="58"/>
    </location>
</feature>
<comment type="subcellular location">
    <subcellularLocation>
        <location evidence="1">Membrane</location>
        <topology evidence="1">Multi-pass membrane protein</topology>
    </subcellularLocation>
</comment>
<feature type="transmembrane region" description="Helical" evidence="9">
    <location>
        <begin position="931"/>
        <end position="951"/>
    </location>
</feature>
<feature type="transmembrane region" description="Helical" evidence="9">
    <location>
        <begin position="1069"/>
        <end position="1090"/>
    </location>
</feature>
<keyword evidence="8 9" id="KW-0472">Membrane</keyword>
<feature type="transmembrane region" description="Helical" evidence="9">
    <location>
        <begin position="396"/>
        <end position="419"/>
    </location>
</feature>
<feature type="transmembrane region" description="Helical" evidence="9">
    <location>
        <begin position="592"/>
        <end position="609"/>
    </location>
</feature>
<evidence type="ECO:0000256" key="3">
    <source>
        <dbReference type="ARBA" id="ARBA00022448"/>
    </source>
</evidence>
<feature type="transmembrane region" description="Helical" evidence="9">
    <location>
        <begin position="1096"/>
        <end position="1117"/>
    </location>
</feature>
<feature type="transmembrane region" description="Helical" evidence="9">
    <location>
        <begin position="544"/>
        <end position="562"/>
    </location>
</feature>
<feature type="transmembrane region" description="Helical" evidence="9">
    <location>
        <begin position="1215"/>
        <end position="1233"/>
    </location>
</feature>
<feature type="transmembrane region" description="Helical" evidence="9">
    <location>
        <begin position="739"/>
        <end position="759"/>
    </location>
</feature>
<feature type="transmembrane region" description="Helical" evidence="9">
    <location>
        <begin position="293"/>
        <end position="318"/>
    </location>
</feature>
<dbReference type="InterPro" id="IPR004648">
    <property type="entry name" value="Oligpept_transpt"/>
</dbReference>
<feature type="transmembrane region" description="Helical" evidence="9">
    <location>
        <begin position="1264"/>
        <end position="1281"/>
    </location>
</feature>
<evidence type="ECO:0000256" key="2">
    <source>
        <dbReference type="ARBA" id="ARBA00005484"/>
    </source>
</evidence>
<feature type="transmembrane region" description="Helical" evidence="9">
    <location>
        <begin position="886"/>
        <end position="911"/>
    </location>
</feature>
<keyword evidence="3" id="KW-0813">Transport</keyword>
<comment type="similarity">
    <text evidence="2">Belongs to the oligopeptide OPT transporter (TC 2.A.67.1) family.</text>
</comment>
<feature type="transmembrane region" description="Helical" evidence="9">
    <location>
        <begin position="368"/>
        <end position="389"/>
    </location>
</feature>
<keyword evidence="4 9" id="KW-0812">Transmembrane</keyword>
<dbReference type="GO" id="GO:0015031">
    <property type="term" value="P:protein transport"/>
    <property type="evidence" value="ECO:0007669"/>
    <property type="project" value="UniProtKB-KW"/>
</dbReference>
<evidence type="ECO:0000256" key="4">
    <source>
        <dbReference type="ARBA" id="ARBA00022692"/>
    </source>
</evidence>
<feature type="transmembrane region" description="Helical" evidence="9">
    <location>
        <begin position="621"/>
        <end position="645"/>
    </location>
</feature>
<feature type="transmembrane region" description="Helical" evidence="9">
    <location>
        <begin position="1293"/>
        <end position="1317"/>
    </location>
</feature>
<evidence type="ECO:0000256" key="8">
    <source>
        <dbReference type="ARBA" id="ARBA00023136"/>
    </source>
</evidence>
<dbReference type="GO" id="GO:0016020">
    <property type="term" value="C:membrane"/>
    <property type="evidence" value="ECO:0007669"/>
    <property type="project" value="UniProtKB-SubCell"/>
</dbReference>
<evidence type="ECO:0000313" key="10">
    <source>
        <dbReference type="EMBL" id="VFU25028.1"/>
    </source>
</evidence>
<feature type="transmembrane region" description="Helical" evidence="9">
    <location>
        <begin position="261"/>
        <end position="281"/>
    </location>
</feature>